<dbReference type="KEGG" id="spad:DVK44_11550"/>
<organism evidence="3 4">
    <name type="scientific">Streptomyces paludis</name>
    <dbReference type="NCBI Taxonomy" id="2282738"/>
    <lineage>
        <taxon>Bacteria</taxon>
        <taxon>Bacillati</taxon>
        <taxon>Actinomycetota</taxon>
        <taxon>Actinomycetes</taxon>
        <taxon>Kitasatosporales</taxon>
        <taxon>Streptomycetaceae</taxon>
        <taxon>Streptomyces</taxon>
    </lineage>
</organism>
<evidence type="ECO:0000256" key="1">
    <source>
        <dbReference type="ARBA" id="ARBA00022527"/>
    </source>
</evidence>
<keyword evidence="1" id="KW-0808">Transferase</keyword>
<name>A0A345HNG0_9ACTN</name>
<sequence length="149" mass="15875">MASVAGIERELRLSIAVQPAELGRIRRDLLERLDAWGYAAVRDDAVLVVTELLTNVHQHAGGRCDLLVRAAEPDLLLITVSDPVMVAPARRKPQPVSGPAEDGRGLVLVDALTEHWETVLTATGKDIRCSMRVPPPCASSAAAPTTAAV</sequence>
<dbReference type="PANTHER" id="PTHR35526:SF3">
    <property type="entry name" value="ANTI-SIGMA-F FACTOR RSBW"/>
    <property type="match status" value="1"/>
</dbReference>
<dbReference type="Pfam" id="PF13581">
    <property type="entry name" value="HATPase_c_2"/>
    <property type="match status" value="1"/>
</dbReference>
<dbReference type="SUPFAM" id="SSF55874">
    <property type="entry name" value="ATPase domain of HSP90 chaperone/DNA topoisomerase II/histidine kinase"/>
    <property type="match status" value="1"/>
</dbReference>
<reference evidence="4" key="1">
    <citation type="submission" date="2018-07" db="EMBL/GenBank/DDBJ databases">
        <authorList>
            <person name="Zhao J."/>
        </authorList>
    </citation>
    <scope>NUCLEOTIDE SEQUENCE [LARGE SCALE GENOMIC DNA]</scope>
    <source>
        <strain evidence="4">GSSD-12</strain>
    </source>
</reference>
<dbReference type="InterPro" id="IPR050267">
    <property type="entry name" value="Anti-sigma-factor_SerPK"/>
</dbReference>
<dbReference type="CDD" id="cd16936">
    <property type="entry name" value="HATPase_RsbW-like"/>
    <property type="match status" value="1"/>
</dbReference>
<dbReference type="PANTHER" id="PTHR35526">
    <property type="entry name" value="ANTI-SIGMA-F FACTOR RSBW-RELATED"/>
    <property type="match status" value="1"/>
</dbReference>
<gene>
    <name evidence="3" type="ORF">DVK44_11550</name>
</gene>
<evidence type="ECO:0000259" key="2">
    <source>
        <dbReference type="Pfam" id="PF13581"/>
    </source>
</evidence>
<accession>A0A345HNG0</accession>
<protein>
    <recommendedName>
        <fullName evidence="2">Histidine kinase/HSP90-like ATPase domain-containing protein</fullName>
    </recommendedName>
</protein>
<dbReference type="OrthoDB" id="4301723at2"/>
<dbReference type="AlphaFoldDB" id="A0A345HNG0"/>
<proteinExistence type="predicted"/>
<dbReference type="Proteomes" id="UP000253868">
    <property type="component" value="Chromosome"/>
</dbReference>
<dbReference type="InterPro" id="IPR036890">
    <property type="entry name" value="HATPase_C_sf"/>
</dbReference>
<keyword evidence="1" id="KW-0723">Serine/threonine-protein kinase</keyword>
<keyword evidence="1" id="KW-0418">Kinase</keyword>
<keyword evidence="4" id="KW-1185">Reference proteome</keyword>
<dbReference type="Gene3D" id="3.30.565.10">
    <property type="entry name" value="Histidine kinase-like ATPase, C-terminal domain"/>
    <property type="match status" value="1"/>
</dbReference>
<dbReference type="EMBL" id="CP031194">
    <property type="protein sequence ID" value="AXG78234.1"/>
    <property type="molecule type" value="Genomic_DNA"/>
</dbReference>
<feature type="domain" description="Histidine kinase/HSP90-like ATPase" evidence="2">
    <location>
        <begin position="17"/>
        <end position="128"/>
    </location>
</feature>
<dbReference type="RefSeq" id="WP_114659598.1">
    <property type="nucleotide sequence ID" value="NZ_CP031194.1"/>
</dbReference>
<dbReference type="GO" id="GO:0004674">
    <property type="term" value="F:protein serine/threonine kinase activity"/>
    <property type="evidence" value="ECO:0007669"/>
    <property type="project" value="UniProtKB-KW"/>
</dbReference>
<evidence type="ECO:0000313" key="3">
    <source>
        <dbReference type="EMBL" id="AXG78234.1"/>
    </source>
</evidence>
<dbReference type="InterPro" id="IPR003594">
    <property type="entry name" value="HATPase_dom"/>
</dbReference>
<evidence type="ECO:0000313" key="4">
    <source>
        <dbReference type="Proteomes" id="UP000253868"/>
    </source>
</evidence>